<dbReference type="Pfam" id="PF00295">
    <property type="entry name" value="Glyco_hydro_28"/>
    <property type="match status" value="2"/>
</dbReference>
<dbReference type="GO" id="GO:0047911">
    <property type="term" value="F:galacturan 1,4-alpha-galacturonidase activity"/>
    <property type="evidence" value="ECO:0007669"/>
    <property type="project" value="UniProtKB-EC"/>
</dbReference>
<dbReference type="InterPro" id="IPR012334">
    <property type="entry name" value="Pectin_lyas_fold"/>
</dbReference>
<keyword evidence="10" id="KW-0961">Cell wall biogenesis/degradation</keyword>
<evidence type="ECO:0000256" key="6">
    <source>
        <dbReference type="ARBA" id="ARBA00022801"/>
    </source>
</evidence>
<sequence>MHFQLSSVLSIASAGLAVASPSSRKSAIARYGDVISPRPNVQYSPKTPNKSPSPAARTKVCVIPSAGNGKDDSPAIMKALKKCNNGGHVVFSKGATYFVGKAMDWTFLQHIDIDIQGEILFSNDTSYWQTHAFQFGFQNVTSFFKLGGDDVFMYGGGTLNGNGQAWYDLYAKDIYIARPVLVGVDGLKNSIISDLALRYSPQYFNFIANSSNVVYNNITIAGGSVSSNPSKNTDGWDTYRSDSIVIQNCNVDNGDDCVSFKPNSTNILVQNVACNGSHGMSVGSLGQYRGEFDIVENVYVYNTTMTNASDAARIKVWPNAASALSGDLQGNDIPQVLPTKCTTNTLAGGGGSGRVRNITYDTMYVQNVDYAIEINQCYGQKNTTICMQFPSSITITDIVFKNFKGTTSKKYSPRIGLFSCSSKTVCNNIVATNIDVKSPAGTKDAYCLNVDESVLDVTCAAPPIKKGL</sequence>
<keyword evidence="3" id="KW-0964">Secreted</keyword>
<accession>A0A8A3P9F6</accession>
<dbReference type="SUPFAM" id="SSF51126">
    <property type="entry name" value="Pectin lyase-like"/>
    <property type="match status" value="1"/>
</dbReference>
<keyword evidence="8" id="KW-0325">Glycoprotein</keyword>
<evidence type="ECO:0000313" key="17">
    <source>
        <dbReference type="Proteomes" id="UP000672032"/>
    </source>
</evidence>
<dbReference type="GO" id="GO:0071555">
    <property type="term" value="P:cell wall organization"/>
    <property type="evidence" value="ECO:0007669"/>
    <property type="project" value="UniProtKB-KW"/>
</dbReference>
<evidence type="ECO:0000313" key="16">
    <source>
        <dbReference type="EMBL" id="QSZ29377.1"/>
    </source>
</evidence>
<comment type="subcellular location">
    <subcellularLocation>
        <location evidence="1">Secreted</location>
    </subcellularLocation>
</comment>
<dbReference type="InterPro" id="IPR011050">
    <property type="entry name" value="Pectin_lyase_fold/virulence"/>
</dbReference>
<evidence type="ECO:0000256" key="7">
    <source>
        <dbReference type="ARBA" id="ARBA00023157"/>
    </source>
</evidence>
<dbReference type="PROSITE" id="PS00502">
    <property type="entry name" value="POLYGALACTURONASE"/>
    <property type="match status" value="1"/>
</dbReference>
<dbReference type="GO" id="GO:0005975">
    <property type="term" value="P:carbohydrate metabolic process"/>
    <property type="evidence" value="ECO:0007669"/>
    <property type="project" value="InterPro"/>
</dbReference>
<feature type="signal peptide" evidence="15">
    <location>
        <begin position="1"/>
        <end position="19"/>
    </location>
</feature>
<reference evidence="16" key="1">
    <citation type="submission" date="2020-10" db="EMBL/GenBank/DDBJ databases">
        <title>Genome Sequence of Monilinia vaccinii-corymbosi Sheds Light on Mummy Berry Disease Infection of Blueberry and Mating Type.</title>
        <authorList>
            <person name="Yow A.G."/>
            <person name="Zhang Y."/>
            <person name="Bansal K."/>
            <person name="Eacker S.M."/>
            <person name="Sullivan S."/>
            <person name="Liachko I."/>
            <person name="Cubeta M.A."/>
            <person name="Rollins J.A."/>
            <person name="Ashrafi H."/>
        </authorList>
    </citation>
    <scope>NUCLEOTIDE SEQUENCE</scope>
    <source>
        <strain evidence="16">RL-1</strain>
    </source>
</reference>
<evidence type="ECO:0000256" key="13">
    <source>
        <dbReference type="PROSITE-ProRule" id="PRU10052"/>
    </source>
</evidence>
<evidence type="ECO:0000256" key="2">
    <source>
        <dbReference type="ARBA" id="ARBA00008834"/>
    </source>
</evidence>
<evidence type="ECO:0000256" key="11">
    <source>
        <dbReference type="ARBA" id="ARBA00038933"/>
    </source>
</evidence>
<evidence type="ECO:0000256" key="15">
    <source>
        <dbReference type="SAM" id="SignalP"/>
    </source>
</evidence>
<dbReference type="EC" id="3.2.1.67" evidence="11"/>
<feature type="active site" evidence="13">
    <location>
        <position position="278"/>
    </location>
</feature>
<gene>
    <name evidence="16" type="ORF">DSL72_003891</name>
</gene>
<keyword evidence="17" id="KW-1185">Reference proteome</keyword>
<dbReference type="EMBL" id="CP063405">
    <property type="protein sequence ID" value="QSZ29377.1"/>
    <property type="molecule type" value="Genomic_DNA"/>
</dbReference>
<dbReference type="Proteomes" id="UP000672032">
    <property type="component" value="Chromosome 1"/>
</dbReference>
<evidence type="ECO:0000256" key="14">
    <source>
        <dbReference type="RuleBase" id="RU361169"/>
    </source>
</evidence>
<evidence type="ECO:0000256" key="3">
    <source>
        <dbReference type="ARBA" id="ARBA00022525"/>
    </source>
</evidence>
<keyword evidence="6 14" id="KW-0378">Hydrolase</keyword>
<keyword evidence="4 15" id="KW-0732">Signal</keyword>
<evidence type="ECO:0000256" key="4">
    <source>
        <dbReference type="ARBA" id="ARBA00022729"/>
    </source>
</evidence>
<comment type="similarity">
    <text evidence="2 14">Belongs to the glycosyl hydrolase 28 family.</text>
</comment>
<evidence type="ECO:0000256" key="5">
    <source>
        <dbReference type="ARBA" id="ARBA00022737"/>
    </source>
</evidence>
<evidence type="ECO:0000256" key="10">
    <source>
        <dbReference type="ARBA" id="ARBA00023316"/>
    </source>
</evidence>
<evidence type="ECO:0000256" key="12">
    <source>
        <dbReference type="ARBA" id="ARBA00048766"/>
    </source>
</evidence>
<dbReference type="InterPro" id="IPR000743">
    <property type="entry name" value="Glyco_hydro_28"/>
</dbReference>
<comment type="catalytic activity">
    <reaction evidence="12">
        <text>[(1-&gt;4)-alpha-D-galacturonosyl](n) + H2O = alpha-D-galacturonate + [(1-&gt;4)-alpha-D-galacturonosyl](n-1)</text>
        <dbReference type="Rhea" id="RHEA:14117"/>
        <dbReference type="Rhea" id="RHEA-COMP:14570"/>
        <dbReference type="Rhea" id="RHEA-COMP:14572"/>
        <dbReference type="ChEBI" id="CHEBI:15377"/>
        <dbReference type="ChEBI" id="CHEBI:58658"/>
        <dbReference type="ChEBI" id="CHEBI:140523"/>
        <dbReference type="EC" id="3.2.1.67"/>
    </reaction>
</comment>
<evidence type="ECO:0000256" key="1">
    <source>
        <dbReference type="ARBA" id="ARBA00004613"/>
    </source>
</evidence>
<dbReference type="Gene3D" id="2.160.20.10">
    <property type="entry name" value="Single-stranded right-handed beta-helix, Pectin lyase-like"/>
    <property type="match status" value="1"/>
</dbReference>
<dbReference type="PANTHER" id="PTHR31736">
    <property type="match status" value="1"/>
</dbReference>
<keyword evidence="5" id="KW-0677">Repeat</keyword>
<keyword evidence="9 14" id="KW-0326">Glycosidase</keyword>
<proteinExistence type="inferred from homology"/>
<feature type="chain" id="PRO_5032372732" description="galacturonan 1,4-alpha-galacturonidase" evidence="15">
    <location>
        <begin position="20"/>
        <end position="468"/>
    </location>
</feature>
<dbReference type="PANTHER" id="PTHR31736:SF14">
    <property type="entry name" value="EXOPOLYGALACTURONASE X-1-RELATED"/>
    <property type="match status" value="1"/>
</dbReference>
<evidence type="ECO:0000256" key="8">
    <source>
        <dbReference type="ARBA" id="ARBA00023180"/>
    </source>
</evidence>
<dbReference type="OrthoDB" id="187139at2759"/>
<dbReference type="GO" id="GO:0005576">
    <property type="term" value="C:extracellular region"/>
    <property type="evidence" value="ECO:0007669"/>
    <property type="project" value="UniProtKB-SubCell"/>
</dbReference>
<keyword evidence="7" id="KW-1015">Disulfide bond</keyword>
<dbReference type="GO" id="GO:0004650">
    <property type="term" value="F:polygalacturonase activity"/>
    <property type="evidence" value="ECO:0007669"/>
    <property type="project" value="InterPro"/>
</dbReference>
<dbReference type="AlphaFoldDB" id="A0A8A3P9F6"/>
<organism evidence="16 17">
    <name type="scientific">Monilinia vaccinii-corymbosi</name>
    <dbReference type="NCBI Taxonomy" id="61207"/>
    <lineage>
        <taxon>Eukaryota</taxon>
        <taxon>Fungi</taxon>
        <taxon>Dikarya</taxon>
        <taxon>Ascomycota</taxon>
        <taxon>Pezizomycotina</taxon>
        <taxon>Leotiomycetes</taxon>
        <taxon>Helotiales</taxon>
        <taxon>Sclerotiniaceae</taxon>
        <taxon>Monilinia</taxon>
    </lineage>
</organism>
<protein>
    <recommendedName>
        <fullName evidence="11">galacturonan 1,4-alpha-galacturonidase</fullName>
        <ecNumber evidence="11">3.2.1.67</ecNumber>
    </recommendedName>
</protein>
<evidence type="ECO:0000256" key="9">
    <source>
        <dbReference type="ARBA" id="ARBA00023295"/>
    </source>
</evidence>
<name>A0A8A3P9F6_9HELO</name>